<feature type="domain" description="Phosphatidic acid phosphatase type 2/haloperoxidase" evidence="3">
    <location>
        <begin position="126"/>
        <end position="242"/>
    </location>
</feature>
<dbReference type="SUPFAM" id="SSF48317">
    <property type="entry name" value="Acid phosphatase/Vanadium-dependent haloperoxidase"/>
    <property type="match status" value="1"/>
</dbReference>
<evidence type="ECO:0000256" key="2">
    <source>
        <dbReference type="SAM" id="Phobius"/>
    </source>
</evidence>
<evidence type="ECO:0000313" key="5">
    <source>
        <dbReference type="Proteomes" id="UP000543556"/>
    </source>
</evidence>
<evidence type="ECO:0000259" key="3">
    <source>
        <dbReference type="Pfam" id="PF01569"/>
    </source>
</evidence>
<feature type="region of interest" description="Disordered" evidence="1">
    <location>
        <begin position="1"/>
        <end position="21"/>
    </location>
</feature>
<dbReference type="PANTHER" id="PTHR14969">
    <property type="entry name" value="SPHINGOSINE-1-PHOSPHATE PHOSPHOHYDROLASE"/>
    <property type="match status" value="1"/>
</dbReference>
<keyword evidence="5" id="KW-1185">Reference proteome</keyword>
<dbReference type="RefSeq" id="WP_176635622.1">
    <property type="nucleotide sequence ID" value="NZ_JAAMFM010000021.1"/>
</dbReference>
<evidence type="ECO:0000313" key="4">
    <source>
        <dbReference type="EMBL" id="NVM95897.1"/>
    </source>
</evidence>
<keyword evidence="2" id="KW-0812">Transmembrane</keyword>
<dbReference type="InterPro" id="IPR036938">
    <property type="entry name" value="PAP2/HPO_sf"/>
</dbReference>
<protein>
    <submittedName>
        <fullName evidence="4">Phosphatase PAP2 family protein</fullName>
    </submittedName>
</protein>
<accession>A0A7Y7II69</accession>
<feature type="transmembrane region" description="Helical" evidence="2">
    <location>
        <begin position="41"/>
        <end position="67"/>
    </location>
</feature>
<sequence>MSHKDESVQKPPGQDGHPPSGWHQKFIVEERFVPAPTRKRLYATSFVLIAIGLIVFLFLLDAVLTHTGFERLDEPVNSWFVAVRSPALTGVMIALAIIFGPIALPIIVLVVVVVWSVLAKHAWRPLLLAAGMVVGVVLAEVLAPIVRHPRPPVDLMLLGADSTFSFPSGHVLGTSDFLLILAFLIASRRQRTSLTVVLFSSASVIVLAQVASRLYLGYHWITDTSASMALSLVILGSIMAIDTARTVRVHGESVQGAHSQPQVDGT</sequence>
<name>A0A7Y7II69_9MICC</name>
<feature type="transmembrane region" description="Helical" evidence="2">
    <location>
        <begin position="126"/>
        <end position="146"/>
    </location>
</feature>
<feature type="transmembrane region" description="Helical" evidence="2">
    <location>
        <begin position="87"/>
        <end position="114"/>
    </location>
</feature>
<dbReference type="InterPro" id="IPR000326">
    <property type="entry name" value="PAP2/HPO"/>
</dbReference>
<dbReference type="Proteomes" id="UP000543556">
    <property type="component" value="Unassembled WGS sequence"/>
</dbReference>
<dbReference type="Pfam" id="PF01569">
    <property type="entry name" value="PAP2"/>
    <property type="match status" value="1"/>
</dbReference>
<dbReference type="EMBL" id="JAAMFM010000021">
    <property type="protein sequence ID" value="NVM95897.1"/>
    <property type="molecule type" value="Genomic_DNA"/>
</dbReference>
<keyword evidence="2" id="KW-1133">Transmembrane helix</keyword>
<gene>
    <name evidence="4" type="ORF">G6034_13475</name>
</gene>
<comment type="caution">
    <text evidence="4">The sequence shown here is derived from an EMBL/GenBank/DDBJ whole genome shotgun (WGS) entry which is preliminary data.</text>
</comment>
<dbReference type="CDD" id="cd03392">
    <property type="entry name" value="PAP2_like_2"/>
    <property type="match status" value="1"/>
</dbReference>
<reference evidence="4 5" key="1">
    <citation type="submission" date="2020-02" db="EMBL/GenBank/DDBJ databases">
        <title>Genome sequence of strain AETb3-4.</title>
        <authorList>
            <person name="Gao J."/>
            <person name="Zhang X."/>
        </authorList>
    </citation>
    <scope>NUCLEOTIDE SEQUENCE [LARGE SCALE GENOMIC DNA]</scope>
    <source>
        <strain evidence="4 5">AETb3-4</strain>
    </source>
</reference>
<dbReference type="AlphaFoldDB" id="A0A7Y7II69"/>
<dbReference type="PANTHER" id="PTHR14969:SF13">
    <property type="entry name" value="AT30094P"/>
    <property type="match status" value="1"/>
</dbReference>
<feature type="transmembrane region" description="Helical" evidence="2">
    <location>
        <begin position="166"/>
        <end position="186"/>
    </location>
</feature>
<proteinExistence type="predicted"/>
<keyword evidence="2" id="KW-0472">Membrane</keyword>
<feature type="transmembrane region" description="Helical" evidence="2">
    <location>
        <begin position="218"/>
        <end position="241"/>
    </location>
</feature>
<feature type="transmembrane region" description="Helical" evidence="2">
    <location>
        <begin position="193"/>
        <end position="212"/>
    </location>
</feature>
<organism evidence="4 5">
    <name type="scientific">Arthrobacter wenxiniae</name>
    <dbReference type="NCBI Taxonomy" id="2713570"/>
    <lineage>
        <taxon>Bacteria</taxon>
        <taxon>Bacillati</taxon>
        <taxon>Actinomycetota</taxon>
        <taxon>Actinomycetes</taxon>
        <taxon>Micrococcales</taxon>
        <taxon>Micrococcaceae</taxon>
        <taxon>Arthrobacter</taxon>
    </lineage>
</organism>
<evidence type="ECO:0000256" key="1">
    <source>
        <dbReference type="SAM" id="MobiDB-lite"/>
    </source>
</evidence>
<dbReference type="Gene3D" id="1.20.144.10">
    <property type="entry name" value="Phosphatidic acid phosphatase type 2/haloperoxidase"/>
    <property type="match status" value="1"/>
</dbReference>